<sequence>MARMLGQLPAVLPAHRPQQAAHIVPHVPTRLDPPETLTHPQQQRPQLGIPQARFDIFRLHKRYNAPRSGESRTTATLTDRQWTRLRKSLLTRAYGELQLEY</sequence>
<evidence type="ECO:0000256" key="1">
    <source>
        <dbReference type="SAM" id="MobiDB-lite"/>
    </source>
</evidence>
<proteinExistence type="predicted"/>
<evidence type="ECO:0000313" key="3">
    <source>
        <dbReference type="Proteomes" id="UP000236754"/>
    </source>
</evidence>
<evidence type="ECO:0000313" key="2">
    <source>
        <dbReference type="EMBL" id="SEG85535.1"/>
    </source>
</evidence>
<dbReference type="AlphaFoldDB" id="A0A1H6DLT7"/>
<dbReference type="Proteomes" id="UP000236754">
    <property type="component" value="Unassembled WGS sequence"/>
</dbReference>
<reference evidence="2 3" key="1">
    <citation type="submission" date="2016-10" db="EMBL/GenBank/DDBJ databases">
        <authorList>
            <person name="de Groot N.N."/>
        </authorList>
    </citation>
    <scope>NUCLEOTIDE SEQUENCE [LARGE SCALE GENOMIC DNA]</scope>
    <source>
        <strain evidence="2 3">CGMCC 4.2023</strain>
    </source>
</reference>
<organism evidence="2 3">
    <name type="scientific">Actinacidiphila yanglinensis</name>
    <dbReference type="NCBI Taxonomy" id="310779"/>
    <lineage>
        <taxon>Bacteria</taxon>
        <taxon>Bacillati</taxon>
        <taxon>Actinomycetota</taxon>
        <taxon>Actinomycetes</taxon>
        <taxon>Kitasatosporales</taxon>
        <taxon>Streptomycetaceae</taxon>
        <taxon>Actinacidiphila</taxon>
    </lineage>
</organism>
<feature type="region of interest" description="Disordered" evidence="1">
    <location>
        <begin position="28"/>
        <end position="48"/>
    </location>
</feature>
<protein>
    <submittedName>
        <fullName evidence="2">Uncharacterized protein</fullName>
    </submittedName>
</protein>
<dbReference type="EMBL" id="FNVU01000016">
    <property type="protein sequence ID" value="SEG85535.1"/>
    <property type="molecule type" value="Genomic_DNA"/>
</dbReference>
<name>A0A1H6DLT7_9ACTN</name>
<keyword evidence="3" id="KW-1185">Reference proteome</keyword>
<accession>A0A1H6DLT7</accession>
<gene>
    <name evidence="2" type="ORF">SAMN05216223_11688</name>
</gene>